<protein>
    <submittedName>
        <fullName evidence="1">Uncharacterized protein</fullName>
    </submittedName>
</protein>
<dbReference type="EMBL" id="JACGWO010000020">
    <property type="protein sequence ID" value="KAK4412193.1"/>
    <property type="molecule type" value="Genomic_DNA"/>
</dbReference>
<proteinExistence type="predicted"/>
<dbReference type="AlphaFoldDB" id="A0AAE1XI32"/>
<organism evidence="1 2">
    <name type="scientific">Sesamum alatum</name>
    <dbReference type="NCBI Taxonomy" id="300844"/>
    <lineage>
        <taxon>Eukaryota</taxon>
        <taxon>Viridiplantae</taxon>
        <taxon>Streptophyta</taxon>
        <taxon>Embryophyta</taxon>
        <taxon>Tracheophyta</taxon>
        <taxon>Spermatophyta</taxon>
        <taxon>Magnoliopsida</taxon>
        <taxon>eudicotyledons</taxon>
        <taxon>Gunneridae</taxon>
        <taxon>Pentapetalae</taxon>
        <taxon>asterids</taxon>
        <taxon>lamiids</taxon>
        <taxon>Lamiales</taxon>
        <taxon>Pedaliaceae</taxon>
        <taxon>Sesamum</taxon>
    </lineage>
</organism>
<reference evidence="1" key="1">
    <citation type="submission" date="2020-06" db="EMBL/GenBank/DDBJ databases">
        <authorList>
            <person name="Li T."/>
            <person name="Hu X."/>
            <person name="Zhang T."/>
            <person name="Song X."/>
            <person name="Zhang H."/>
            <person name="Dai N."/>
            <person name="Sheng W."/>
            <person name="Hou X."/>
            <person name="Wei L."/>
        </authorList>
    </citation>
    <scope>NUCLEOTIDE SEQUENCE</scope>
    <source>
        <strain evidence="1">3651</strain>
        <tissue evidence="1">Leaf</tissue>
    </source>
</reference>
<name>A0AAE1XI32_9LAMI</name>
<gene>
    <name evidence="1" type="ORF">Salat_2970200</name>
</gene>
<sequence>MGTHIPLQRLKKDGLVLHLTSDRKPDADSLSLAESLRKEEARCRREGRTVLKKGLESGALLEMRKEQGETRKPVTGASSIAVACRLTRSFWDIVFGRAMSLSMERLTKETRKWKDTPTLMGLPAYPTVRSGLGTAELKPSLIGLDSGESTLCMGDETFISDASCAEDFITTSPSTSSLNREILREASQRLFSRLGGAREYLIVEP</sequence>
<keyword evidence="2" id="KW-1185">Reference proteome</keyword>
<evidence type="ECO:0000313" key="1">
    <source>
        <dbReference type="EMBL" id="KAK4412193.1"/>
    </source>
</evidence>
<reference evidence="1" key="2">
    <citation type="journal article" date="2024" name="Plant">
        <title>Genomic evolution and insights into agronomic trait innovations of Sesamum species.</title>
        <authorList>
            <person name="Miao H."/>
            <person name="Wang L."/>
            <person name="Qu L."/>
            <person name="Liu H."/>
            <person name="Sun Y."/>
            <person name="Le M."/>
            <person name="Wang Q."/>
            <person name="Wei S."/>
            <person name="Zheng Y."/>
            <person name="Lin W."/>
            <person name="Duan Y."/>
            <person name="Cao H."/>
            <person name="Xiong S."/>
            <person name="Wang X."/>
            <person name="Wei L."/>
            <person name="Li C."/>
            <person name="Ma Q."/>
            <person name="Ju M."/>
            <person name="Zhao R."/>
            <person name="Li G."/>
            <person name="Mu C."/>
            <person name="Tian Q."/>
            <person name="Mei H."/>
            <person name="Zhang T."/>
            <person name="Gao T."/>
            <person name="Zhang H."/>
        </authorList>
    </citation>
    <scope>NUCLEOTIDE SEQUENCE</scope>
    <source>
        <strain evidence="1">3651</strain>
    </source>
</reference>
<accession>A0AAE1XI32</accession>
<evidence type="ECO:0000313" key="2">
    <source>
        <dbReference type="Proteomes" id="UP001293254"/>
    </source>
</evidence>
<comment type="caution">
    <text evidence="1">The sequence shown here is derived from an EMBL/GenBank/DDBJ whole genome shotgun (WGS) entry which is preliminary data.</text>
</comment>
<dbReference type="Proteomes" id="UP001293254">
    <property type="component" value="Unassembled WGS sequence"/>
</dbReference>